<evidence type="ECO:0000313" key="1">
    <source>
        <dbReference type="EMBL" id="PQJ53972.1"/>
    </source>
</evidence>
<evidence type="ECO:0000313" key="2">
    <source>
        <dbReference type="Proteomes" id="UP000239007"/>
    </source>
</evidence>
<dbReference type="EMBL" id="MSCH01000003">
    <property type="protein sequence ID" value="PQJ53972.1"/>
    <property type="molecule type" value="Genomic_DNA"/>
</dbReference>
<reference evidence="1 2" key="1">
    <citation type="submission" date="2016-12" db="EMBL/GenBank/DDBJ databases">
        <title>Diversity of luminous bacteria.</title>
        <authorList>
            <person name="Yoshizawa S."/>
            <person name="Kogure K."/>
        </authorList>
    </citation>
    <scope>NUCLEOTIDE SEQUENCE [LARGE SCALE GENOMIC DNA]</scope>
    <source>
        <strain evidence="1 2">SA4-48</strain>
    </source>
</reference>
<dbReference type="AlphaFoldDB" id="A0A2S7UWU0"/>
<keyword evidence="2" id="KW-1185">Reference proteome</keyword>
<sequence>MTKLPMFKMFMKNFILTTLFIVLPMGLFAKESKEQEFWKWFVKNENVIFNFEKDQENVFDLISSKLSGFEDNITFEISYVKEGKREFIISAGGISETFPYVESLVNSAPQLKLFSVIAFRPRIEGYEGFKLLYADREFDVSNIWVYSRVENGFFDLVIYHPDFNKEESNIFIAGSYLLLDMALGEYDVVKHIRYIDHKKLPNNPTELGLKPFAELRNIFDDYKKANNLINQN</sequence>
<proteinExistence type="predicted"/>
<comment type="caution">
    <text evidence="1">The sequence shown here is derived from an EMBL/GenBank/DDBJ whole genome shotgun (WGS) entry which is preliminary data.</text>
</comment>
<gene>
    <name evidence="1" type="ORF">BTO11_10105</name>
</gene>
<name>A0A2S7UWU0_9GAMM</name>
<accession>A0A2S7UWU0</accession>
<dbReference type="RefSeq" id="WP_105052478.1">
    <property type="nucleotide sequence ID" value="NZ_BMYG01000007.1"/>
</dbReference>
<organism evidence="1 2">
    <name type="scientific">Psychrosphaera saromensis</name>
    <dbReference type="NCBI Taxonomy" id="716813"/>
    <lineage>
        <taxon>Bacteria</taxon>
        <taxon>Pseudomonadati</taxon>
        <taxon>Pseudomonadota</taxon>
        <taxon>Gammaproteobacteria</taxon>
        <taxon>Alteromonadales</taxon>
        <taxon>Pseudoalteromonadaceae</taxon>
        <taxon>Psychrosphaera</taxon>
    </lineage>
</organism>
<dbReference type="Proteomes" id="UP000239007">
    <property type="component" value="Unassembled WGS sequence"/>
</dbReference>
<dbReference type="OrthoDB" id="6115512at2"/>
<protein>
    <submittedName>
        <fullName evidence="1">Uncharacterized protein</fullName>
    </submittedName>
</protein>